<dbReference type="GO" id="GO:0006559">
    <property type="term" value="P:L-phenylalanine catabolic process"/>
    <property type="evidence" value="ECO:0007669"/>
    <property type="project" value="UniProtKB-UniRule"/>
</dbReference>
<dbReference type="GO" id="GO:0046872">
    <property type="term" value="F:metal ion binding"/>
    <property type="evidence" value="ECO:0007669"/>
    <property type="project" value="UniProtKB-UniRule"/>
</dbReference>
<dbReference type="EC" id="3.7.1.2" evidence="3 13"/>
<dbReference type="OrthoDB" id="9971669at2759"/>
<dbReference type="InterPro" id="IPR005959">
    <property type="entry name" value="Fumarylacetoacetase"/>
</dbReference>
<keyword evidence="17" id="KW-1185">Reference proteome</keyword>
<evidence type="ECO:0000256" key="12">
    <source>
        <dbReference type="PIRSR" id="PIRSR605959-3"/>
    </source>
</evidence>
<comment type="pathway">
    <text evidence="1 13">Amino-acid degradation; L-phenylalanine degradation; acetoacetate and fumarate from L-phenylalanine: step 6/6.</text>
</comment>
<accession>A0A3D8RDB5</accession>
<name>A0A3D8RDB5_9HELO</name>
<keyword evidence="6 12" id="KW-0106">Calcium</keyword>
<feature type="binding site" evidence="12">
    <location>
        <position position="272"/>
    </location>
    <ligand>
        <name>Mg(2+)</name>
        <dbReference type="ChEBI" id="CHEBI:18420"/>
    </ligand>
</feature>
<feature type="binding site" evidence="11">
    <location>
        <position position="157"/>
    </location>
    <ligand>
        <name>substrate</name>
    </ligand>
</feature>
<dbReference type="SUPFAM" id="SSF63433">
    <property type="entry name" value="Fumarylacetoacetate hydrolase, FAH, N-terminal domain"/>
    <property type="match status" value="1"/>
</dbReference>
<gene>
    <name evidence="16" type="ORF">BP5796_07898</name>
</gene>
<dbReference type="FunFam" id="3.90.850.10:FF:000009">
    <property type="entry name" value="Fumarylacetoacetase"/>
    <property type="match status" value="1"/>
</dbReference>
<dbReference type="Pfam" id="PF01557">
    <property type="entry name" value="FAA_hydrolase"/>
    <property type="match status" value="1"/>
</dbReference>
<evidence type="ECO:0000256" key="11">
    <source>
        <dbReference type="PIRSR" id="PIRSR605959-2"/>
    </source>
</evidence>
<dbReference type="EMBL" id="PDLN01000011">
    <property type="protein sequence ID" value="RDW71864.1"/>
    <property type="molecule type" value="Genomic_DNA"/>
</dbReference>
<dbReference type="UniPathway" id="UPA00139">
    <property type="reaction ID" value="UER00341"/>
</dbReference>
<dbReference type="SUPFAM" id="SSF56529">
    <property type="entry name" value="FAH"/>
    <property type="match status" value="1"/>
</dbReference>
<sequence>MAPLKSWLPIPADSDFSLSNIPFGIIHSKSDADWRPAVAIGDFAFDLKAFAAGNGFAKLKSSSFSDTKELFAAFKRPTLNAFAALGRPTHNAVRTYIQDILVENTKFPELLKDNEKLRETVVIPKHEFKTHIPMQIGDYTDFFAGINHAFNVGTMFRGPANALQPNYTHLPVGYHGRASSVVVSGTPVRRPNGQVLLDPAADPKVPTFGPCRRLDMELELGCFLCTGNTLGEPLRIGEQAEGAIFGYVLMNDWSARDIQTWEYVPLGPFNAKNFATTISPWVVLADALEPFRTSGLPNETQLLPYLTESRQDSFYDIKLEVDLTTPDGSTTTISRVSAKNLLWSFPQMIAHHSVGGCQMNTGDLLGSGTISGTESDALGSLLEMCEGGKKEIMLAGMDVRKFLKDGDEIIIRGVCENEEVGRVGFGECAGRIESAIQL</sequence>
<feature type="binding site" evidence="12">
    <location>
        <position position="219"/>
    </location>
    <ligand>
        <name>Ca(2+)</name>
        <dbReference type="ChEBI" id="CHEBI:29108"/>
    </ligand>
</feature>
<comment type="cofactor">
    <cofactor evidence="13">
        <name>Mg(2+)</name>
        <dbReference type="ChEBI" id="CHEBI:18420"/>
    </cofactor>
    <cofactor evidence="13">
        <name>Ca(2+)</name>
        <dbReference type="ChEBI" id="CHEBI:29108"/>
    </cofactor>
</comment>
<feature type="binding site" evidence="11">
    <location>
        <position position="263"/>
    </location>
    <ligand>
        <name>substrate</name>
    </ligand>
</feature>
<dbReference type="Pfam" id="PF09298">
    <property type="entry name" value="FAA_hydrolase_N"/>
    <property type="match status" value="1"/>
</dbReference>
<evidence type="ECO:0000256" key="2">
    <source>
        <dbReference type="ARBA" id="ARBA00010211"/>
    </source>
</evidence>
<feature type="binding site" evidence="11">
    <location>
        <position position="369"/>
    </location>
    <ligand>
        <name>substrate</name>
    </ligand>
</feature>
<dbReference type="Gene3D" id="3.90.850.10">
    <property type="entry name" value="Fumarylacetoacetase-like, C-terminal domain"/>
    <property type="match status" value="1"/>
</dbReference>
<evidence type="ECO:0000313" key="17">
    <source>
        <dbReference type="Proteomes" id="UP000256328"/>
    </source>
</evidence>
<feature type="binding site" evidence="12">
    <location>
        <position position="252"/>
    </location>
    <ligand>
        <name>Mg(2+)</name>
        <dbReference type="ChEBI" id="CHEBI:18420"/>
    </ligand>
</feature>
<dbReference type="PANTHER" id="PTHR43069:SF2">
    <property type="entry name" value="FUMARYLACETOACETASE"/>
    <property type="match status" value="1"/>
</dbReference>
<protein>
    <recommendedName>
        <fullName evidence="3 13">Fumarylacetoacetase</fullName>
        <ecNumber evidence="3 13">3.7.1.2</ecNumber>
    </recommendedName>
    <alternativeName>
        <fullName evidence="13">Fumarylacetoacetate hydrolase</fullName>
    </alternativeName>
</protein>
<feature type="binding site" evidence="12">
    <location>
        <position position="217"/>
    </location>
    <ligand>
        <name>Ca(2+)</name>
        <dbReference type="ChEBI" id="CHEBI:29108"/>
    </ligand>
</feature>
<comment type="caution">
    <text evidence="16">The sequence shown here is derived from an EMBL/GenBank/DDBJ whole genome shotgun (WGS) entry which is preliminary data.</text>
</comment>
<dbReference type="GO" id="GO:0006572">
    <property type="term" value="P:L-tyrosine catabolic process"/>
    <property type="evidence" value="ECO:0007669"/>
    <property type="project" value="UniProtKB-UniRule"/>
</dbReference>
<evidence type="ECO:0000256" key="8">
    <source>
        <dbReference type="ARBA" id="ARBA00022878"/>
    </source>
</evidence>
<evidence type="ECO:0000256" key="9">
    <source>
        <dbReference type="ARBA" id="ARBA00023232"/>
    </source>
</evidence>
<evidence type="ECO:0000259" key="14">
    <source>
        <dbReference type="Pfam" id="PF01557"/>
    </source>
</evidence>
<evidence type="ECO:0000259" key="15">
    <source>
        <dbReference type="Pfam" id="PF09298"/>
    </source>
</evidence>
<evidence type="ECO:0000313" key="16">
    <source>
        <dbReference type="EMBL" id="RDW71864.1"/>
    </source>
</evidence>
<keyword evidence="4 12" id="KW-0479">Metal-binding</keyword>
<feature type="domain" description="Fumarylacetoacetase N-terminal" evidence="15">
    <location>
        <begin position="20"/>
        <end position="133"/>
    </location>
</feature>
<evidence type="ECO:0000256" key="4">
    <source>
        <dbReference type="ARBA" id="ARBA00022723"/>
    </source>
</evidence>
<organism evidence="16 17">
    <name type="scientific">Coleophoma crateriformis</name>
    <dbReference type="NCBI Taxonomy" id="565419"/>
    <lineage>
        <taxon>Eukaryota</taxon>
        <taxon>Fungi</taxon>
        <taxon>Dikarya</taxon>
        <taxon>Ascomycota</taxon>
        <taxon>Pezizomycotina</taxon>
        <taxon>Leotiomycetes</taxon>
        <taxon>Helotiales</taxon>
        <taxon>Dermateaceae</taxon>
        <taxon>Coleophoma</taxon>
    </lineage>
</organism>
<dbReference type="InterPro" id="IPR036462">
    <property type="entry name" value="Fumarylacetoacetase_N_sf"/>
</dbReference>
<dbReference type="GO" id="GO:1902000">
    <property type="term" value="P:homogentisate catabolic process"/>
    <property type="evidence" value="ECO:0007669"/>
    <property type="project" value="TreeGrafter"/>
</dbReference>
<evidence type="ECO:0000256" key="13">
    <source>
        <dbReference type="RuleBase" id="RU366008"/>
    </source>
</evidence>
<feature type="binding site" evidence="11">
    <location>
        <position position="259"/>
    </location>
    <ligand>
        <name>substrate</name>
    </ligand>
</feature>
<reference evidence="16 17" key="1">
    <citation type="journal article" date="2018" name="IMA Fungus">
        <title>IMA Genome-F 9: Draft genome sequence of Annulohypoxylon stygium, Aspergillus mulundensis, Berkeleyomyces basicola (syn. Thielaviopsis basicola), Ceratocystis smalleyi, two Cercospora beticola strains, Coleophoma cylindrospora, Fusarium fracticaudum, Phialophora cf. hyalina, and Morchella septimelata.</title>
        <authorList>
            <person name="Wingfield B.D."/>
            <person name="Bills G.F."/>
            <person name="Dong Y."/>
            <person name="Huang W."/>
            <person name="Nel W.J."/>
            <person name="Swalarsk-Parry B.S."/>
            <person name="Vaghefi N."/>
            <person name="Wilken P.M."/>
            <person name="An Z."/>
            <person name="de Beer Z.W."/>
            <person name="De Vos L."/>
            <person name="Chen L."/>
            <person name="Duong T.A."/>
            <person name="Gao Y."/>
            <person name="Hammerbacher A."/>
            <person name="Kikkert J.R."/>
            <person name="Li Y."/>
            <person name="Li H."/>
            <person name="Li K."/>
            <person name="Li Q."/>
            <person name="Liu X."/>
            <person name="Ma X."/>
            <person name="Naidoo K."/>
            <person name="Pethybridge S.J."/>
            <person name="Sun J."/>
            <person name="Steenkamp E.T."/>
            <person name="van der Nest M.A."/>
            <person name="van Wyk S."/>
            <person name="Wingfield M.J."/>
            <person name="Xiong C."/>
            <person name="Yue Q."/>
            <person name="Zhang X."/>
        </authorList>
    </citation>
    <scope>NUCLEOTIDE SEQUENCE [LARGE SCALE GENOMIC DNA]</scope>
    <source>
        <strain evidence="16 17">BP5796</strain>
    </source>
</reference>
<dbReference type="Proteomes" id="UP000256328">
    <property type="component" value="Unassembled WGS sequence"/>
</dbReference>
<dbReference type="AlphaFoldDB" id="A0A3D8RDB5"/>
<dbReference type="InterPro" id="IPR015377">
    <property type="entry name" value="Fumarylacetoacetase_N"/>
</dbReference>
<keyword evidence="5 13" id="KW-0378">Hydrolase</keyword>
<feature type="binding site" evidence="12">
    <location>
        <position position="276"/>
    </location>
    <ligand>
        <name>Mg(2+)</name>
        <dbReference type="ChEBI" id="CHEBI:18420"/>
    </ligand>
</feature>
<keyword evidence="8 13" id="KW-0828">Tyrosine catabolism</keyword>
<evidence type="ECO:0000256" key="3">
    <source>
        <dbReference type="ARBA" id="ARBA00012094"/>
    </source>
</evidence>
<feature type="active site" description="Proton acceptor" evidence="10">
    <location>
        <position position="148"/>
    </location>
</feature>
<evidence type="ECO:0000256" key="10">
    <source>
        <dbReference type="PIRSR" id="PIRSR605959-1"/>
    </source>
</evidence>
<dbReference type="NCBIfam" id="TIGR01266">
    <property type="entry name" value="fum_ac_acetase"/>
    <property type="match status" value="1"/>
</dbReference>
<evidence type="ECO:0000256" key="1">
    <source>
        <dbReference type="ARBA" id="ARBA00004782"/>
    </source>
</evidence>
<feature type="binding site" evidence="12">
    <location>
        <position position="252"/>
    </location>
    <ligand>
        <name>Ca(2+)</name>
        <dbReference type="ChEBI" id="CHEBI:29108"/>
    </ligand>
</feature>
<dbReference type="PANTHER" id="PTHR43069">
    <property type="entry name" value="FUMARYLACETOACETASE"/>
    <property type="match status" value="1"/>
</dbReference>
<feature type="binding site" evidence="12">
    <location>
        <position position="141"/>
    </location>
    <ligand>
        <name>Ca(2+)</name>
        <dbReference type="ChEBI" id="CHEBI:29108"/>
    </ligand>
</feature>
<feature type="binding site" evidence="11">
    <location>
        <position position="143"/>
    </location>
    <ligand>
        <name>substrate</name>
    </ligand>
</feature>
<dbReference type="InterPro" id="IPR011234">
    <property type="entry name" value="Fumarylacetoacetase-like_C"/>
</dbReference>
<dbReference type="Gene3D" id="2.30.30.230">
    <property type="entry name" value="Fumarylacetoacetase, N-terminal domain"/>
    <property type="match status" value="1"/>
</dbReference>
<evidence type="ECO:0000256" key="5">
    <source>
        <dbReference type="ARBA" id="ARBA00022801"/>
    </source>
</evidence>
<keyword evidence="7 12" id="KW-0460">Magnesium</keyword>
<feature type="domain" description="Fumarylacetoacetase-like C-terminal" evidence="14">
    <location>
        <begin position="150"/>
        <end position="423"/>
    </location>
</feature>
<proteinExistence type="inferred from homology"/>
<dbReference type="GO" id="GO:0004334">
    <property type="term" value="F:fumarylacetoacetase activity"/>
    <property type="evidence" value="ECO:0007669"/>
    <property type="project" value="UniProtKB-UniRule"/>
</dbReference>
<evidence type="ECO:0000256" key="7">
    <source>
        <dbReference type="ARBA" id="ARBA00022842"/>
    </source>
</evidence>
<comment type="similarity">
    <text evidence="2 13">Belongs to the FAH family.</text>
</comment>
<comment type="catalytic activity">
    <reaction evidence="13">
        <text>4-fumarylacetoacetate + H2O = acetoacetate + fumarate + H(+)</text>
        <dbReference type="Rhea" id="RHEA:10244"/>
        <dbReference type="ChEBI" id="CHEBI:13705"/>
        <dbReference type="ChEBI" id="CHEBI:15377"/>
        <dbReference type="ChEBI" id="CHEBI:15378"/>
        <dbReference type="ChEBI" id="CHEBI:18034"/>
        <dbReference type="ChEBI" id="CHEBI:29806"/>
        <dbReference type="EC" id="3.7.1.2"/>
    </reaction>
</comment>
<dbReference type="InterPro" id="IPR036663">
    <property type="entry name" value="Fumarylacetoacetase_C_sf"/>
</dbReference>
<keyword evidence="9 13" id="KW-0585">Phenylalanine catabolism</keyword>
<evidence type="ECO:0000256" key="6">
    <source>
        <dbReference type="ARBA" id="ARBA00022837"/>
    </source>
</evidence>